<evidence type="ECO:0000313" key="4">
    <source>
        <dbReference type="Proteomes" id="UP000233256"/>
    </source>
</evidence>
<dbReference type="SUPFAM" id="SSF51230">
    <property type="entry name" value="Single hybrid motif"/>
    <property type="match status" value="1"/>
</dbReference>
<dbReference type="PANTHER" id="PTHR45266">
    <property type="entry name" value="OXALOACETATE DECARBOXYLASE ALPHA CHAIN"/>
    <property type="match status" value="1"/>
</dbReference>
<comment type="caution">
    <text evidence="3">The sequence shown here is derived from an EMBL/GenBank/DDBJ whole genome shotgun (WGS) entry which is preliminary data.</text>
</comment>
<dbReference type="InterPro" id="IPR011053">
    <property type="entry name" value="Single_hybrid_motif"/>
</dbReference>
<reference evidence="3 4" key="1">
    <citation type="journal article" date="2017" name="ISME J.">
        <title>Potential for microbial H2 and metal transformations associated with novel bacteria and archaea in deep terrestrial subsurface sediments.</title>
        <authorList>
            <person name="Hernsdorf A.W."/>
            <person name="Amano Y."/>
            <person name="Miyakawa K."/>
            <person name="Ise K."/>
            <person name="Suzuki Y."/>
            <person name="Anantharaman K."/>
            <person name="Probst A."/>
            <person name="Burstein D."/>
            <person name="Thomas B.C."/>
            <person name="Banfield J.F."/>
        </authorList>
    </citation>
    <scope>NUCLEOTIDE SEQUENCE [LARGE SCALE GENOMIC DNA]</scope>
    <source>
        <strain evidence="3">HGW-Wallbacteria-1</strain>
    </source>
</reference>
<evidence type="ECO:0000259" key="2">
    <source>
        <dbReference type="PROSITE" id="PS50968"/>
    </source>
</evidence>
<dbReference type="InterPro" id="IPR050709">
    <property type="entry name" value="Biotin_Carboxyl_Carrier/Decarb"/>
</dbReference>
<accession>A0A2N1PPA3</accession>
<dbReference type="PROSITE" id="PS50968">
    <property type="entry name" value="BIOTINYL_LIPOYL"/>
    <property type="match status" value="1"/>
</dbReference>
<evidence type="ECO:0000256" key="1">
    <source>
        <dbReference type="ARBA" id="ARBA00023267"/>
    </source>
</evidence>
<name>A0A2N1PPA3_9BACT</name>
<dbReference type="PANTHER" id="PTHR45266:SF3">
    <property type="entry name" value="OXALOACETATE DECARBOXYLASE ALPHA CHAIN"/>
    <property type="match status" value="1"/>
</dbReference>
<dbReference type="EMBL" id="PGXC01000007">
    <property type="protein sequence ID" value="PKK90165.1"/>
    <property type="molecule type" value="Genomic_DNA"/>
</dbReference>
<proteinExistence type="predicted"/>
<feature type="domain" description="Lipoyl-binding" evidence="2">
    <location>
        <begin position="91"/>
        <end position="178"/>
    </location>
</feature>
<dbReference type="InterPro" id="IPR000089">
    <property type="entry name" value="Biotin_lipoyl"/>
</dbReference>
<evidence type="ECO:0000313" key="3">
    <source>
        <dbReference type="EMBL" id="PKK90165.1"/>
    </source>
</evidence>
<sequence length="182" mass="19498">MAGTCRGGIMKYVIEVNGMPFEVDINDVSPHGALDISVNGVTREVEMIPGKMVDEGPVLIGRQPFESELVHGSDGFPSTVKVSSHPFQVAISEIGVSRPLPKSGPRLRDGKINAFMSGMVVELCVSINERVSKGQVLLILEAMKMENEILAPFDGIVRKIGVRKGLSAAPGTTLMEIEPVEA</sequence>
<protein>
    <recommendedName>
        <fullName evidence="2">Lipoyl-binding domain-containing protein</fullName>
    </recommendedName>
</protein>
<organism evidence="3 4">
    <name type="scientific">Candidatus Wallbacteria bacterium HGW-Wallbacteria-1</name>
    <dbReference type="NCBI Taxonomy" id="2013854"/>
    <lineage>
        <taxon>Bacteria</taxon>
        <taxon>Candidatus Walliibacteriota</taxon>
    </lineage>
</organism>
<dbReference type="CDD" id="cd06850">
    <property type="entry name" value="biotinyl_domain"/>
    <property type="match status" value="1"/>
</dbReference>
<dbReference type="InterPro" id="IPR001882">
    <property type="entry name" value="Biotin_BS"/>
</dbReference>
<dbReference type="PROSITE" id="PS00188">
    <property type="entry name" value="BIOTIN"/>
    <property type="match status" value="1"/>
</dbReference>
<keyword evidence="1" id="KW-0092">Biotin</keyword>
<dbReference type="AlphaFoldDB" id="A0A2N1PPA3"/>
<gene>
    <name evidence="3" type="ORF">CVV64_10575</name>
</gene>
<dbReference type="Proteomes" id="UP000233256">
    <property type="component" value="Unassembled WGS sequence"/>
</dbReference>
<dbReference type="Pfam" id="PF00364">
    <property type="entry name" value="Biotin_lipoyl"/>
    <property type="match status" value="1"/>
</dbReference>
<dbReference type="Gene3D" id="2.40.50.100">
    <property type="match status" value="1"/>
</dbReference>